<dbReference type="Gene3D" id="1.25.40.180">
    <property type="match status" value="1"/>
</dbReference>
<organism evidence="10 11">
    <name type="scientific">Pristionchus entomophagus</name>
    <dbReference type="NCBI Taxonomy" id="358040"/>
    <lineage>
        <taxon>Eukaryota</taxon>
        <taxon>Metazoa</taxon>
        <taxon>Ecdysozoa</taxon>
        <taxon>Nematoda</taxon>
        <taxon>Chromadorea</taxon>
        <taxon>Rhabditida</taxon>
        <taxon>Rhabditina</taxon>
        <taxon>Diplogasteromorpha</taxon>
        <taxon>Diplogasteroidea</taxon>
        <taxon>Neodiplogasteridae</taxon>
        <taxon>Pristionchus</taxon>
    </lineage>
</organism>
<feature type="compositionally biased region" description="Acidic residues" evidence="8">
    <location>
        <begin position="445"/>
        <end position="464"/>
    </location>
</feature>
<evidence type="ECO:0000256" key="4">
    <source>
        <dbReference type="ARBA" id="ARBA00023187"/>
    </source>
</evidence>
<reference evidence="10" key="1">
    <citation type="submission" date="2023-10" db="EMBL/GenBank/DDBJ databases">
        <title>Genome assembly of Pristionchus species.</title>
        <authorList>
            <person name="Yoshida K."/>
            <person name="Sommer R.J."/>
        </authorList>
    </citation>
    <scope>NUCLEOTIDE SEQUENCE</scope>
    <source>
        <strain evidence="10">RS0144</strain>
    </source>
</reference>
<evidence type="ECO:0000256" key="7">
    <source>
        <dbReference type="ARBA" id="ARBA00081621"/>
    </source>
</evidence>
<dbReference type="GO" id="GO:0071013">
    <property type="term" value="C:catalytic step 2 spliceosome"/>
    <property type="evidence" value="ECO:0007669"/>
    <property type="project" value="TreeGrafter"/>
</dbReference>
<feature type="compositionally biased region" description="Basic residues" evidence="8">
    <location>
        <begin position="738"/>
        <end position="748"/>
    </location>
</feature>
<feature type="region of interest" description="Disordered" evidence="8">
    <location>
        <begin position="688"/>
        <end position="878"/>
    </location>
</feature>
<evidence type="ECO:0000256" key="1">
    <source>
        <dbReference type="ARBA" id="ARBA00004324"/>
    </source>
</evidence>
<gene>
    <name evidence="10" type="ORF">PENTCL1PPCAC_9217</name>
</gene>
<dbReference type="FunFam" id="1.25.40.180:FF:000004">
    <property type="entry name" value="pre-mRNA-splicing factor CWC22 homolog"/>
    <property type="match status" value="1"/>
</dbReference>
<keyword evidence="11" id="KW-1185">Reference proteome</keyword>
<evidence type="ECO:0000313" key="10">
    <source>
        <dbReference type="EMBL" id="GMS87042.1"/>
    </source>
</evidence>
<feature type="compositionally biased region" description="Basic residues" evidence="8">
    <location>
        <begin position="120"/>
        <end position="134"/>
    </location>
</feature>
<dbReference type="PANTHER" id="PTHR18034:SF3">
    <property type="entry name" value="PRE-MRNA-SPLICING FACTOR CWC22 HOMOLOG"/>
    <property type="match status" value="1"/>
</dbReference>
<evidence type="ECO:0000256" key="3">
    <source>
        <dbReference type="ARBA" id="ARBA00022664"/>
    </source>
</evidence>
<dbReference type="AlphaFoldDB" id="A0AAV5SUL0"/>
<dbReference type="GO" id="GO:0016607">
    <property type="term" value="C:nuclear speck"/>
    <property type="evidence" value="ECO:0007669"/>
    <property type="project" value="UniProtKB-SubCell"/>
</dbReference>
<dbReference type="InterPro" id="IPR003891">
    <property type="entry name" value="Initiation_fac_eIF4g_MI"/>
</dbReference>
<dbReference type="GO" id="GO:0000398">
    <property type="term" value="P:mRNA splicing, via spliceosome"/>
    <property type="evidence" value="ECO:0007669"/>
    <property type="project" value="TreeGrafter"/>
</dbReference>
<dbReference type="PROSITE" id="PS51366">
    <property type="entry name" value="MI"/>
    <property type="match status" value="1"/>
</dbReference>
<dbReference type="PANTHER" id="PTHR18034">
    <property type="entry name" value="CELL CYCLE CONTROL PROTEIN CWF22-RELATED"/>
    <property type="match status" value="1"/>
</dbReference>
<keyword evidence="5" id="KW-0539">Nucleus</keyword>
<feature type="compositionally biased region" description="Basic and acidic residues" evidence="8">
    <location>
        <begin position="775"/>
        <end position="870"/>
    </location>
</feature>
<keyword evidence="3" id="KW-0507">mRNA processing</keyword>
<feature type="compositionally biased region" description="Polar residues" evidence="8">
    <location>
        <begin position="1"/>
        <end position="12"/>
    </location>
</feature>
<dbReference type="GO" id="GO:0003723">
    <property type="term" value="F:RNA binding"/>
    <property type="evidence" value="ECO:0007669"/>
    <property type="project" value="InterPro"/>
</dbReference>
<comment type="subcellular location">
    <subcellularLocation>
        <location evidence="1">Nucleus speckle</location>
    </subcellularLocation>
</comment>
<accession>A0AAV5SUL0</accession>
<dbReference type="SUPFAM" id="SSF48371">
    <property type="entry name" value="ARM repeat"/>
    <property type="match status" value="1"/>
</dbReference>
<dbReference type="EMBL" id="BTSX01000002">
    <property type="protein sequence ID" value="GMS87042.1"/>
    <property type="molecule type" value="Genomic_DNA"/>
</dbReference>
<proteinExistence type="inferred from homology"/>
<feature type="compositionally biased region" description="Basic and acidic residues" evidence="8">
    <location>
        <begin position="135"/>
        <end position="160"/>
    </location>
</feature>
<feature type="compositionally biased region" description="Acidic residues" evidence="8">
    <location>
        <begin position="709"/>
        <end position="721"/>
    </location>
</feature>
<evidence type="ECO:0000256" key="8">
    <source>
        <dbReference type="SAM" id="MobiDB-lite"/>
    </source>
</evidence>
<feature type="compositionally biased region" description="Low complexity" evidence="8">
    <location>
        <begin position="52"/>
        <end position="63"/>
    </location>
</feature>
<comment type="caution">
    <text evidence="10">The sequence shown here is derived from an EMBL/GenBank/DDBJ whole genome shotgun (WGS) entry which is preliminary data.</text>
</comment>
<dbReference type="Pfam" id="PF02854">
    <property type="entry name" value="MIF4G"/>
    <property type="match status" value="1"/>
</dbReference>
<feature type="compositionally biased region" description="Low complexity" evidence="8">
    <location>
        <begin position="722"/>
        <end position="731"/>
    </location>
</feature>
<feature type="domain" description="MI" evidence="9">
    <location>
        <begin position="491"/>
        <end position="607"/>
    </location>
</feature>
<evidence type="ECO:0000313" key="11">
    <source>
        <dbReference type="Proteomes" id="UP001432027"/>
    </source>
</evidence>
<name>A0AAV5SUL0_9BILA</name>
<dbReference type="InterPro" id="IPR050781">
    <property type="entry name" value="CWC22_splicing_factor"/>
</dbReference>
<evidence type="ECO:0000256" key="6">
    <source>
        <dbReference type="ARBA" id="ARBA00078696"/>
    </source>
</evidence>
<feature type="compositionally biased region" description="Basic and acidic residues" evidence="8">
    <location>
        <begin position="85"/>
        <end position="96"/>
    </location>
</feature>
<dbReference type="SMART" id="SM00543">
    <property type="entry name" value="MIF4G"/>
    <property type="match status" value="1"/>
</dbReference>
<protein>
    <recommendedName>
        <fullName evidence="6">Lethal protein 858</fullName>
    </recommendedName>
    <alternativeName>
        <fullName evidence="7">Nucampholin</fullName>
    </alternativeName>
</protein>
<feature type="non-terminal residue" evidence="10">
    <location>
        <position position="1"/>
    </location>
</feature>
<comment type="similarity">
    <text evidence="2">Belongs to the CWC22 family.</text>
</comment>
<dbReference type="InterPro" id="IPR003890">
    <property type="entry name" value="MIF4G-like_typ-3"/>
</dbReference>
<dbReference type="Pfam" id="PF02847">
    <property type="entry name" value="MA3"/>
    <property type="match status" value="1"/>
</dbReference>
<keyword evidence="4" id="KW-0508">mRNA splicing</keyword>
<evidence type="ECO:0000256" key="5">
    <source>
        <dbReference type="ARBA" id="ARBA00023242"/>
    </source>
</evidence>
<dbReference type="InterPro" id="IPR016024">
    <property type="entry name" value="ARM-type_fold"/>
</dbReference>
<feature type="compositionally biased region" description="Basic and acidic residues" evidence="8">
    <location>
        <begin position="105"/>
        <end position="119"/>
    </location>
</feature>
<sequence>RMTRSSSASSDEGTTRRRATAIKSPTPRSPSRSPVPEKKKDDEEVSKRGRSPIRAPSRSPSGSPDRRRHSRSMSNERRARRSRSRDRDERRRDRSGERKRRRSRSGSDERRRRDRSDERRRRRSVSRSPKRTRREKTPEKKKEATPEPVVQKKKEDPADILRSRAGGAYMPPAKLRLMQQQMQDKSSEAYQRLNWERIKKRIHGEVNKVNVGNLVGVVRSLLQENIVRGKGLLCRSIMQAQAFSPGFSHVYAALVGVINSKFPFIGDLLVRRLVVQFKRCFRRGDKGTTVIVTKFIAHLINQQVTHEILGLEIAILMLDKPTDDSVEVAIAFIKECGMKLQQVAPRALASVFDRLRSILNEATDLDKRTQYMIESAMAILKDKFQAYPAVVEDLDLIDEEDQVTHMMTLEEAIDPENGLNVFKLDPDFEQTETEYEEVRRNVIGDADDSDDEEEEDEDDPDDADPGTAADQVAKQAEKMDIIDNSEQALVAFRREVYLTIQSSLDFQEAAHKILKMGIKPQLESELCNMLVDCCAQQRTYDRMYGMLIERFCRLKKEFQDNFEQILRDVYKTIHRFEITKLRNVARLQAHLLFTDAINWTLFNEVRLNERDSTSSGRIFLKEVFQELSREMGMVKLWQRTVDKTLKSSFCGVFPRDNPEDTRFSINFFTAIGLGALTIDMREWLEKGAKKKKDDSDDDSSSSSSSDSDSSSDDDSDSDDDSSSSSSSSSSDSSDDDKKKKKKKKKSKKTEKEVKKERKSATPEKRSKDAHRRRSPEKEVKREPESEDERRGEGGGRRDERRDDRRDDLRRDERRKGDEGGRREERGRGDERRKEDDRERRDRRGGSREKENYKKRDDSRERRRERSVERRDRRRRSRS</sequence>
<evidence type="ECO:0000256" key="2">
    <source>
        <dbReference type="ARBA" id="ARBA00006856"/>
    </source>
</evidence>
<dbReference type="Proteomes" id="UP001432027">
    <property type="component" value="Unassembled WGS sequence"/>
</dbReference>
<feature type="region of interest" description="Disordered" evidence="8">
    <location>
        <begin position="440"/>
        <end position="474"/>
    </location>
</feature>
<feature type="compositionally biased region" description="Low complexity" evidence="8">
    <location>
        <begin position="23"/>
        <end position="34"/>
    </location>
</feature>
<feature type="compositionally biased region" description="Basic and acidic residues" evidence="8">
    <location>
        <begin position="35"/>
        <end position="47"/>
    </location>
</feature>
<dbReference type="SMART" id="SM00544">
    <property type="entry name" value="MA3"/>
    <property type="match status" value="1"/>
</dbReference>
<feature type="region of interest" description="Disordered" evidence="8">
    <location>
        <begin position="1"/>
        <end position="160"/>
    </location>
</feature>
<feature type="compositionally biased region" description="Basic and acidic residues" evidence="8">
    <location>
        <begin position="749"/>
        <end position="766"/>
    </location>
</feature>
<evidence type="ECO:0000259" key="9">
    <source>
        <dbReference type="PROSITE" id="PS51366"/>
    </source>
</evidence>